<organism evidence="2 3">
    <name type="scientific">Paraclostridium bifermentans</name>
    <name type="common">Clostridium bifermentans</name>
    <dbReference type="NCBI Taxonomy" id="1490"/>
    <lineage>
        <taxon>Bacteria</taxon>
        <taxon>Bacillati</taxon>
        <taxon>Bacillota</taxon>
        <taxon>Clostridia</taxon>
        <taxon>Peptostreptococcales</taxon>
        <taxon>Peptostreptococcaceae</taxon>
        <taxon>Paraclostridium</taxon>
    </lineage>
</organism>
<dbReference type="EMBL" id="CP032452">
    <property type="protein sequence ID" value="QEZ70023.1"/>
    <property type="molecule type" value="Genomic_DNA"/>
</dbReference>
<dbReference type="Proteomes" id="UP000573963">
    <property type="component" value="Unassembled WGS sequence"/>
</dbReference>
<evidence type="ECO:0000313" key="1">
    <source>
        <dbReference type="EMBL" id="NME08063.1"/>
    </source>
</evidence>
<dbReference type="RefSeq" id="WP_035115334.1">
    <property type="nucleotide sequence ID" value="NZ_CP032452.1"/>
</dbReference>
<gene>
    <name evidence="2" type="ORF">D4A35_14415</name>
    <name evidence="1" type="ORF">HF875_00955</name>
</gene>
<accession>A0A5P3XI90</accession>
<dbReference type="AlphaFoldDB" id="A0A5P3XI90"/>
<name>A0A5P3XI90_PARBF</name>
<dbReference type="PROSITE" id="PS51257">
    <property type="entry name" value="PROKAR_LIPOPROTEIN"/>
    <property type="match status" value="1"/>
</dbReference>
<dbReference type="Proteomes" id="UP000326961">
    <property type="component" value="Chromosome"/>
</dbReference>
<evidence type="ECO:0000313" key="2">
    <source>
        <dbReference type="EMBL" id="QEZ70023.1"/>
    </source>
</evidence>
<evidence type="ECO:0000313" key="4">
    <source>
        <dbReference type="Proteomes" id="UP000573963"/>
    </source>
</evidence>
<proteinExistence type="predicted"/>
<protein>
    <recommendedName>
        <fullName evidence="5">Lipoprotein</fullName>
    </recommendedName>
</protein>
<reference evidence="2 3" key="1">
    <citation type="submission" date="2018-09" db="EMBL/GenBank/DDBJ databases">
        <title>A clostridial neurotoxin that targets Anopheles mosquitoes.</title>
        <authorList>
            <person name="Contreras E."/>
            <person name="Masuyer G."/>
            <person name="Qureshi N."/>
            <person name="Chawla S."/>
            <person name="Lim H.L."/>
            <person name="Chen J."/>
            <person name="Stenmark P."/>
            <person name="Gill S."/>
        </authorList>
    </citation>
    <scope>NUCLEOTIDE SEQUENCE [LARGE SCALE GENOMIC DNA]</scope>
    <source>
        <strain evidence="2 3">Cbm</strain>
    </source>
</reference>
<sequence>MKKRNGSVMIVTLLCCFILSCICLGCIELVKTNNDIVSTKEKSVKMEYEVKGGINLGCSKIVEEVNNLIENNIEENDLECNFKNHFLGNNKINIIKSIESMGDNQLKIRVVNNDIYLDDGYIKLDIESKKEDSNFKKTAICSVKINIKSTEENEKRVFKYNYKET</sequence>
<dbReference type="EMBL" id="JABAFD010000001">
    <property type="protein sequence ID" value="NME08063.1"/>
    <property type="molecule type" value="Genomic_DNA"/>
</dbReference>
<evidence type="ECO:0008006" key="5">
    <source>
        <dbReference type="Google" id="ProtNLM"/>
    </source>
</evidence>
<evidence type="ECO:0000313" key="3">
    <source>
        <dbReference type="Proteomes" id="UP000326961"/>
    </source>
</evidence>
<reference evidence="1 4" key="2">
    <citation type="submission" date="2020-04" db="EMBL/GenBank/DDBJ databases">
        <authorList>
            <person name="Hitch T.C.A."/>
            <person name="Wylensek D."/>
            <person name="Clavel T."/>
        </authorList>
    </citation>
    <scope>NUCLEOTIDE SEQUENCE [LARGE SCALE GENOMIC DNA]</scope>
    <source>
        <strain evidence="1 4">Med78_4-601-WT-2</strain>
    </source>
</reference>